<keyword evidence="2" id="KW-0732">Signal</keyword>
<proteinExistence type="predicted"/>
<gene>
    <name evidence="4" type="ORF">B0H17DRAFT_1068193</name>
</gene>
<dbReference type="EMBL" id="JARKIE010000078">
    <property type="protein sequence ID" value="KAJ7688631.1"/>
    <property type="molecule type" value="Genomic_DNA"/>
</dbReference>
<sequence length="101" mass="11426">MLPVKFFALLMDAVICGIDRWQTGEHETIDFDAEAYLPIHENSMAFLEDWLAEYGNEELHPKDLARSFDGHAQQSKAHHGHPGRERAVQALDVSYGCVCKV</sequence>
<feature type="region of interest" description="Disordered" evidence="1">
    <location>
        <begin position="65"/>
        <end position="84"/>
    </location>
</feature>
<feature type="non-terminal residue" evidence="4">
    <location>
        <position position="1"/>
    </location>
</feature>
<reference evidence="4" key="1">
    <citation type="submission" date="2023-03" db="EMBL/GenBank/DDBJ databases">
        <title>Massive genome expansion in bonnet fungi (Mycena s.s.) driven by repeated elements and novel gene families across ecological guilds.</title>
        <authorList>
            <consortium name="Lawrence Berkeley National Laboratory"/>
            <person name="Harder C.B."/>
            <person name="Miyauchi S."/>
            <person name="Viragh M."/>
            <person name="Kuo A."/>
            <person name="Thoen E."/>
            <person name="Andreopoulos B."/>
            <person name="Lu D."/>
            <person name="Skrede I."/>
            <person name="Drula E."/>
            <person name="Henrissat B."/>
            <person name="Morin E."/>
            <person name="Kohler A."/>
            <person name="Barry K."/>
            <person name="LaButti K."/>
            <person name="Morin E."/>
            <person name="Salamov A."/>
            <person name="Lipzen A."/>
            <person name="Mereny Z."/>
            <person name="Hegedus B."/>
            <person name="Baldrian P."/>
            <person name="Stursova M."/>
            <person name="Weitz H."/>
            <person name="Taylor A."/>
            <person name="Grigoriev I.V."/>
            <person name="Nagy L.G."/>
            <person name="Martin F."/>
            <person name="Kauserud H."/>
        </authorList>
    </citation>
    <scope>NUCLEOTIDE SEQUENCE</scope>
    <source>
        <strain evidence="4">CBHHK067</strain>
    </source>
</reference>
<protein>
    <recommendedName>
        <fullName evidence="3">DUF6532 domain-containing protein</fullName>
    </recommendedName>
</protein>
<feature type="domain" description="DUF6532" evidence="3">
    <location>
        <begin position="2"/>
        <end position="50"/>
    </location>
</feature>
<dbReference type="AlphaFoldDB" id="A0AAD7DCU0"/>
<name>A0AAD7DCU0_MYCRO</name>
<feature type="signal peptide" evidence="2">
    <location>
        <begin position="1"/>
        <end position="16"/>
    </location>
</feature>
<evidence type="ECO:0000259" key="3">
    <source>
        <dbReference type="Pfam" id="PF20149"/>
    </source>
</evidence>
<dbReference type="Proteomes" id="UP001221757">
    <property type="component" value="Unassembled WGS sequence"/>
</dbReference>
<evidence type="ECO:0000313" key="4">
    <source>
        <dbReference type="EMBL" id="KAJ7688631.1"/>
    </source>
</evidence>
<evidence type="ECO:0000256" key="1">
    <source>
        <dbReference type="SAM" id="MobiDB-lite"/>
    </source>
</evidence>
<accession>A0AAD7DCU0</accession>
<comment type="caution">
    <text evidence="4">The sequence shown here is derived from an EMBL/GenBank/DDBJ whole genome shotgun (WGS) entry which is preliminary data.</text>
</comment>
<dbReference type="Pfam" id="PF20149">
    <property type="entry name" value="DUF6532"/>
    <property type="match status" value="1"/>
</dbReference>
<evidence type="ECO:0000313" key="5">
    <source>
        <dbReference type="Proteomes" id="UP001221757"/>
    </source>
</evidence>
<dbReference type="InterPro" id="IPR045341">
    <property type="entry name" value="DUF6532"/>
</dbReference>
<evidence type="ECO:0000256" key="2">
    <source>
        <dbReference type="SAM" id="SignalP"/>
    </source>
</evidence>
<organism evidence="4 5">
    <name type="scientific">Mycena rosella</name>
    <name type="common">Pink bonnet</name>
    <name type="synonym">Agaricus rosellus</name>
    <dbReference type="NCBI Taxonomy" id="1033263"/>
    <lineage>
        <taxon>Eukaryota</taxon>
        <taxon>Fungi</taxon>
        <taxon>Dikarya</taxon>
        <taxon>Basidiomycota</taxon>
        <taxon>Agaricomycotina</taxon>
        <taxon>Agaricomycetes</taxon>
        <taxon>Agaricomycetidae</taxon>
        <taxon>Agaricales</taxon>
        <taxon>Marasmiineae</taxon>
        <taxon>Mycenaceae</taxon>
        <taxon>Mycena</taxon>
    </lineage>
</organism>
<feature type="chain" id="PRO_5041951635" description="DUF6532 domain-containing protein" evidence="2">
    <location>
        <begin position="17"/>
        <end position="101"/>
    </location>
</feature>
<keyword evidence="5" id="KW-1185">Reference proteome</keyword>